<accession>A0A518KEI7</accession>
<dbReference type="RefSeq" id="WP_145116648.1">
    <property type="nucleotide sequence ID" value="NZ_CP036349.1"/>
</dbReference>
<dbReference type="EMBL" id="CP036349">
    <property type="protein sequence ID" value="QDV76187.1"/>
    <property type="molecule type" value="Genomic_DNA"/>
</dbReference>
<dbReference type="KEGG" id="bmei:Spa11_44120"/>
<evidence type="ECO:0008006" key="4">
    <source>
        <dbReference type="Google" id="ProtNLM"/>
    </source>
</evidence>
<keyword evidence="1" id="KW-0732">Signal</keyword>
<dbReference type="Proteomes" id="UP000316426">
    <property type="component" value="Chromosome"/>
</dbReference>
<gene>
    <name evidence="2" type="ORF">Spa11_44120</name>
</gene>
<evidence type="ECO:0000313" key="3">
    <source>
        <dbReference type="Proteomes" id="UP000316426"/>
    </source>
</evidence>
<keyword evidence="3" id="KW-1185">Reference proteome</keyword>
<reference evidence="2 3" key="1">
    <citation type="submission" date="2019-02" db="EMBL/GenBank/DDBJ databases">
        <title>Deep-cultivation of Planctomycetes and their phenomic and genomic characterization uncovers novel biology.</title>
        <authorList>
            <person name="Wiegand S."/>
            <person name="Jogler M."/>
            <person name="Boedeker C."/>
            <person name="Pinto D."/>
            <person name="Vollmers J."/>
            <person name="Rivas-Marin E."/>
            <person name="Kohn T."/>
            <person name="Peeters S.H."/>
            <person name="Heuer A."/>
            <person name="Rast P."/>
            <person name="Oberbeckmann S."/>
            <person name="Bunk B."/>
            <person name="Jeske O."/>
            <person name="Meyerdierks A."/>
            <person name="Storesund J.E."/>
            <person name="Kallscheuer N."/>
            <person name="Luecker S."/>
            <person name="Lage O.M."/>
            <person name="Pohl T."/>
            <person name="Merkel B.J."/>
            <person name="Hornburger P."/>
            <person name="Mueller R.-W."/>
            <person name="Bruemmer F."/>
            <person name="Labrenz M."/>
            <person name="Spormann A.M."/>
            <person name="Op den Camp H."/>
            <person name="Overmann J."/>
            <person name="Amann R."/>
            <person name="Jetten M.S.M."/>
            <person name="Mascher T."/>
            <person name="Medema M.H."/>
            <person name="Devos D.P."/>
            <person name="Kaster A.-K."/>
            <person name="Ovreas L."/>
            <person name="Rohde M."/>
            <person name="Galperin M.Y."/>
            <person name="Jogler C."/>
        </authorList>
    </citation>
    <scope>NUCLEOTIDE SEQUENCE [LARGE SCALE GENOMIC DNA]</scope>
    <source>
        <strain evidence="2 3">Spa11</strain>
    </source>
</reference>
<feature type="chain" id="PRO_5021986213" description="PEP-CTERM protein-sorting domain-containing protein" evidence="1">
    <location>
        <begin position="29"/>
        <end position="205"/>
    </location>
</feature>
<organism evidence="2 3">
    <name type="scientific">Botrimarina mediterranea</name>
    <dbReference type="NCBI Taxonomy" id="2528022"/>
    <lineage>
        <taxon>Bacteria</taxon>
        <taxon>Pseudomonadati</taxon>
        <taxon>Planctomycetota</taxon>
        <taxon>Planctomycetia</taxon>
        <taxon>Pirellulales</taxon>
        <taxon>Lacipirellulaceae</taxon>
        <taxon>Botrimarina</taxon>
    </lineage>
</organism>
<name>A0A518KEI7_9BACT</name>
<dbReference type="AlphaFoldDB" id="A0A518KEI7"/>
<protein>
    <recommendedName>
        <fullName evidence="4">PEP-CTERM protein-sorting domain-containing protein</fullName>
    </recommendedName>
</protein>
<proteinExistence type="predicted"/>
<sequence length="205" mass="20337" precursor="true">MTPFTTTGLLQFVAALSLIAASSASSVAGILHGHAAAYGGVTGSVPFNNGVGVSGVIDFAVFTAADFNANFAGLGYVPGDAFVYAYQVEATGPEGLSAEIIGVNNPANTIGTFDIGDQDAASASFTPNARWLFAPEIATGLTSWGLAFSSPNLPIVGASLTIGGGTQALIAGVPTPGPISIPEPSALLLLTSGALAAPLSRRARA</sequence>
<evidence type="ECO:0000256" key="1">
    <source>
        <dbReference type="SAM" id="SignalP"/>
    </source>
</evidence>
<feature type="signal peptide" evidence="1">
    <location>
        <begin position="1"/>
        <end position="28"/>
    </location>
</feature>
<evidence type="ECO:0000313" key="2">
    <source>
        <dbReference type="EMBL" id="QDV76187.1"/>
    </source>
</evidence>